<dbReference type="GO" id="GO:0004673">
    <property type="term" value="F:protein histidine kinase activity"/>
    <property type="evidence" value="ECO:0007669"/>
    <property type="project" value="UniProtKB-EC"/>
</dbReference>
<dbReference type="Gene3D" id="3.40.50.2300">
    <property type="match status" value="1"/>
</dbReference>
<evidence type="ECO:0000256" key="2">
    <source>
        <dbReference type="ARBA" id="ARBA00023012"/>
    </source>
</evidence>
<keyword evidence="5" id="KW-0808">Transferase</keyword>
<keyword evidence="1 3" id="KW-0597">Phosphoprotein</keyword>
<feature type="domain" description="Response regulatory" evidence="4">
    <location>
        <begin position="1"/>
        <end position="122"/>
    </location>
</feature>
<dbReference type="PANTHER" id="PTHR45339:SF1">
    <property type="entry name" value="HYBRID SIGNAL TRANSDUCTION HISTIDINE KINASE J"/>
    <property type="match status" value="1"/>
</dbReference>
<dbReference type="SUPFAM" id="SSF52172">
    <property type="entry name" value="CheY-like"/>
    <property type="match status" value="1"/>
</dbReference>
<dbReference type="EC" id="2.7.13.3" evidence="5"/>
<keyword evidence="2" id="KW-0902">Two-component regulatory system</keyword>
<dbReference type="Pfam" id="PF00072">
    <property type="entry name" value="Response_reg"/>
    <property type="match status" value="1"/>
</dbReference>
<dbReference type="AlphaFoldDB" id="A0A4U9UAD1"/>
<dbReference type="InterPro" id="IPR001789">
    <property type="entry name" value="Sig_transdc_resp-reg_receiver"/>
</dbReference>
<keyword evidence="5" id="KW-0418">Kinase</keyword>
<gene>
    <name evidence="5" type="primary">rcsC_2</name>
    <name evidence="5" type="ORF">NCTC12965_02776</name>
</gene>
<evidence type="ECO:0000256" key="1">
    <source>
        <dbReference type="ARBA" id="ARBA00022553"/>
    </source>
</evidence>
<evidence type="ECO:0000259" key="4">
    <source>
        <dbReference type="PROSITE" id="PS50110"/>
    </source>
</evidence>
<accession>A0A4U9UAD1</accession>
<dbReference type="EMBL" id="CABEEZ010000060">
    <property type="protein sequence ID" value="VTR28849.1"/>
    <property type="molecule type" value="Genomic_DNA"/>
</dbReference>
<organism evidence="5">
    <name type="scientific">Serratia fonticola</name>
    <dbReference type="NCBI Taxonomy" id="47917"/>
    <lineage>
        <taxon>Bacteria</taxon>
        <taxon>Pseudomonadati</taxon>
        <taxon>Pseudomonadota</taxon>
        <taxon>Gammaproteobacteria</taxon>
        <taxon>Enterobacterales</taxon>
        <taxon>Yersiniaceae</taxon>
        <taxon>Serratia</taxon>
    </lineage>
</organism>
<reference evidence="5" key="1">
    <citation type="submission" date="2019-05" db="EMBL/GenBank/DDBJ databases">
        <authorList>
            <consortium name="Pathogen Informatics"/>
        </authorList>
    </citation>
    <scope>NUCLEOTIDE SEQUENCE [LARGE SCALE GENOMIC DNA]</scope>
    <source>
        <strain evidence="5">NCTC12965</strain>
    </source>
</reference>
<dbReference type="PANTHER" id="PTHR45339">
    <property type="entry name" value="HYBRID SIGNAL TRANSDUCTION HISTIDINE KINASE J"/>
    <property type="match status" value="1"/>
</dbReference>
<protein>
    <submittedName>
        <fullName evidence="5">Sensor kinase protein RcsC</fullName>
        <ecNumber evidence="5">2.7.13.3</ecNumber>
    </submittedName>
</protein>
<sequence>MPITGIFACWWWTITRSTGACCPISCHPLGYQVITANDGVDALSVLERNAVDIVLTDVNMPNMDGYELTRCLRQSNFIAPVIGVTANALAEEKQRCLEAGMDNCLSKPVTLETLEQSLGYYSQRVRRLRAESQTVYKY</sequence>
<dbReference type="GO" id="GO:0000160">
    <property type="term" value="P:phosphorelay signal transduction system"/>
    <property type="evidence" value="ECO:0007669"/>
    <property type="project" value="UniProtKB-KW"/>
</dbReference>
<name>A0A4U9UAD1_SERFO</name>
<feature type="modified residue" description="4-aspartylphosphate" evidence="3">
    <location>
        <position position="57"/>
    </location>
</feature>
<dbReference type="PROSITE" id="PS50110">
    <property type="entry name" value="RESPONSE_REGULATORY"/>
    <property type="match status" value="1"/>
</dbReference>
<evidence type="ECO:0000313" key="5">
    <source>
        <dbReference type="EMBL" id="VTR28849.1"/>
    </source>
</evidence>
<evidence type="ECO:0000256" key="3">
    <source>
        <dbReference type="PROSITE-ProRule" id="PRU00169"/>
    </source>
</evidence>
<dbReference type="SMART" id="SM00448">
    <property type="entry name" value="REC"/>
    <property type="match status" value="1"/>
</dbReference>
<proteinExistence type="predicted"/>
<dbReference type="CDD" id="cd17546">
    <property type="entry name" value="REC_hyHK_CKI1_RcsC-like"/>
    <property type="match status" value="1"/>
</dbReference>
<dbReference type="InterPro" id="IPR011006">
    <property type="entry name" value="CheY-like_superfamily"/>
</dbReference>